<feature type="domain" description="Heterokaryon incompatibility" evidence="1">
    <location>
        <begin position="3"/>
        <end position="141"/>
    </location>
</feature>
<dbReference type="PANTHER" id="PTHR33112">
    <property type="entry name" value="DOMAIN PROTEIN, PUTATIVE-RELATED"/>
    <property type="match status" value="1"/>
</dbReference>
<protein>
    <recommendedName>
        <fullName evidence="1">Heterokaryon incompatibility domain-containing protein</fullName>
    </recommendedName>
</protein>
<evidence type="ECO:0000313" key="3">
    <source>
        <dbReference type="Proteomes" id="UP001172673"/>
    </source>
</evidence>
<keyword evidence="3" id="KW-1185">Reference proteome</keyword>
<accession>A0AA38X4S5</accession>
<proteinExistence type="predicted"/>
<evidence type="ECO:0000259" key="1">
    <source>
        <dbReference type="Pfam" id="PF06985"/>
    </source>
</evidence>
<comment type="caution">
    <text evidence="2">The sequence shown here is derived from an EMBL/GenBank/DDBJ whole genome shotgun (WGS) entry which is preliminary data.</text>
</comment>
<dbReference type="Pfam" id="PF06985">
    <property type="entry name" value="HET"/>
    <property type="match status" value="1"/>
</dbReference>
<dbReference type="EMBL" id="JAPDRK010000013">
    <property type="protein sequence ID" value="KAJ9606801.1"/>
    <property type="molecule type" value="Genomic_DNA"/>
</dbReference>
<evidence type="ECO:0000313" key="2">
    <source>
        <dbReference type="EMBL" id="KAJ9606801.1"/>
    </source>
</evidence>
<name>A0AA38X4S5_9EURO</name>
<dbReference type="AlphaFoldDB" id="A0AA38X4S5"/>
<sequence length="520" mass="59344">MPFVALSYCLGIVQLNVTVRASENGLFLDMVSLPQTIRDAILVTTRLRRRYLWVDAISIPQEDIPRKKELINEMDRIYTHADIVLVALGEDVHSGLHGVSAPRTSQPVLKLGDRTLVSNMSDLREVLQKSRYSTRCWTYQEAILARRCIFFTPEQWHFVCQQSSAYEILTEPLPRRVGLRADIHALRPTLFRLRGTSKHDLEITEDVREYTVRDLLLDSDFLNAFNGVLRRSNLFSLRGVVSLPQGDPLSVASLERGFAFGLFWMGQDRSFARTEGTPRTSRRPGFPTWSWLSSRGVVDMTWSNPRDFVSDFSGVDIHASFSLKNGESSKPLTSFWLATPDHDIGSNALGLKDGQDLQITSYLMKVRFIRPTQPVMLAEYWLDLDRPFALLDEEGSKAVYAASLQFAAGEHRPIEDHDNIVFDKEAFSDTTLQERILTEEFELLLLVSHAFQGRQLNYWLILDQDGKSRKRIGTVRCIGNRYERNHPKQQGESHPPLSKLSMALIHRKYALLSKTTVTMV</sequence>
<dbReference type="Proteomes" id="UP001172673">
    <property type="component" value="Unassembled WGS sequence"/>
</dbReference>
<dbReference type="InterPro" id="IPR010730">
    <property type="entry name" value="HET"/>
</dbReference>
<organism evidence="2 3">
    <name type="scientific">Cladophialophora chaetospira</name>
    <dbReference type="NCBI Taxonomy" id="386627"/>
    <lineage>
        <taxon>Eukaryota</taxon>
        <taxon>Fungi</taxon>
        <taxon>Dikarya</taxon>
        <taxon>Ascomycota</taxon>
        <taxon>Pezizomycotina</taxon>
        <taxon>Eurotiomycetes</taxon>
        <taxon>Chaetothyriomycetidae</taxon>
        <taxon>Chaetothyriales</taxon>
        <taxon>Herpotrichiellaceae</taxon>
        <taxon>Cladophialophora</taxon>
    </lineage>
</organism>
<gene>
    <name evidence="2" type="ORF">H2200_008811</name>
</gene>
<dbReference type="PANTHER" id="PTHR33112:SF1">
    <property type="entry name" value="HETEROKARYON INCOMPATIBILITY DOMAIN-CONTAINING PROTEIN"/>
    <property type="match status" value="1"/>
</dbReference>
<reference evidence="2" key="1">
    <citation type="submission" date="2022-10" db="EMBL/GenBank/DDBJ databases">
        <title>Culturing micro-colonial fungi from biological soil crusts in the Mojave desert and describing Neophaeococcomyces mojavensis, and introducing the new genera and species Taxawa tesnikishii.</title>
        <authorList>
            <person name="Kurbessoian T."/>
            <person name="Stajich J.E."/>
        </authorList>
    </citation>
    <scope>NUCLEOTIDE SEQUENCE</scope>
    <source>
        <strain evidence="2">TK_41</strain>
    </source>
</reference>